<evidence type="ECO:0000256" key="2">
    <source>
        <dbReference type="SAM" id="SignalP"/>
    </source>
</evidence>
<organism evidence="3 4">
    <name type="scientific">Ancylobacter tetraedralis</name>
    <dbReference type="NCBI Taxonomy" id="217068"/>
    <lineage>
        <taxon>Bacteria</taxon>
        <taxon>Pseudomonadati</taxon>
        <taxon>Pseudomonadota</taxon>
        <taxon>Alphaproteobacteria</taxon>
        <taxon>Hyphomicrobiales</taxon>
        <taxon>Xanthobacteraceae</taxon>
        <taxon>Ancylobacter</taxon>
    </lineage>
</organism>
<protein>
    <submittedName>
        <fullName evidence="3">Uncharacterized protein</fullName>
    </submittedName>
</protein>
<accession>A0A839ZBW4</accession>
<keyword evidence="2" id="KW-0732">Signal</keyword>
<proteinExistence type="predicted"/>
<dbReference type="AlphaFoldDB" id="A0A839ZBW4"/>
<feature type="region of interest" description="Disordered" evidence="1">
    <location>
        <begin position="29"/>
        <end position="81"/>
    </location>
</feature>
<name>A0A839ZBW4_9HYPH</name>
<evidence type="ECO:0000313" key="4">
    <source>
        <dbReference type="Proteomes" id="UP000533469"/>
    </source>
</evidence>
<reference evidence="3 4" key="1">
    <citation type="submission" date="2020-08" db="EMBL/GenBank/DDBJ databases">
        <title>Genomic Encyclopedia of Type Strains, Phase IV (KMG-IV): sequencing the most valuable type-strain genomes for metagenomic binning, comparative biology and taxonomic classification.</title>
        <authorList>
            <person name="Goeker M."/>
        </authorList>
    </citation>
    <scope>NUCLEOTIDE SEQUENCE [LARGE SCALE GENOMIC DNA]</scope>
    <source>
        <strain evidence="3 4">DSM 5895</strain>
    </source>
</reference>
<comment type="caution">
    <text evidence="3">The sequence shown here is derived from an EMBL/GenBank/DDBJ whole genome shotgun (WGS) entry which is preliminary data.</text>
</comment>
<keyword evidence="4" id="KW-1185">Reference proteome</keyword>
<gene>
    <name evidence="3" type="ORF">FHS55_002798</name>
</gene>
<dbReference type="Proteomes" id="UP000533469">
    <property type="component" value="Unassembled WGS sequence"/>
</dbReference>
<evidence type="ECO:0000313" key="3">
    <source>
        <dbReference type="EMBL" id="MBB3772186.1"/>
    </source>
</evidence>
<evidence type="ECO:0000256" key="1">
    <source>
        <dbReference type="SAM" id="MobiDB-lite"/>
    </source>
</evidence>
<feature type="signal peptide" evidence="2">
    <location>
        <begin position="1"/>
        <end position="25"/>
    </location>
</feature>
<sequence length="96" mass="9642">MKMIVSATCLAVALLFAALGLPALAQEANPPLNSIINPPPPQPGNSDNLSPGPDGPQPLTGELVPLPGPPPEGKAADIKLPDCVPPNCGVPQIMAP</sequence>
<dbReference type="RefSeq" id="WP_183190367.1">
    <property type="nucleotide sequence ID" value="NZ_JACICD010000005.1"/>
</dbReference>
<dbReference type="EMBL" id="JACICD010000005">
    <property type="protein sequence ID" value="MBB3772186.1"/>
    <property type="molecule type" value="Genomic_DNA"/>
</dbReference>
<feature type="chain" id="PRO_5033025384" evidence="2">
    <location>
        <begin position="26"/>
        <end position="96"/>
    </location>
</feature>